<dbReference type="Gene3D" id="3.10.350.10">
    <property type="entry name" value="LysM domain"/>
    <property type="match status" value="1"/>
</dbReference>
<feature type="signal peptide" evidence="2">
    <location>
        <begin position="1"/>
        <end position="36"/>
    </location>
</feature>
<dbReference type="InterPro" id="IPR059180">
    <property type="entry name" value="3D_YorM"/>
</dbReference>
<name>A0ABT9C6J5_9BACL</name>
<dbReference type="Pfam" id="PF01476">
    <property type="entry name" value="LysM"/>
    <property type="match status" value="1"/>
</dbReference>
<dbReference type="Pfam" id="PF06725">
    <property type="entry name" value="3D"/>
    <property type="match status" value="1"/>
</dbReference>
<dbReference type="InterPro" id="IPR036779">
    <property type="entry name" value="LysM_dom_sf"/>
</dbReference>
<dbReference type="SUPFAM" id="SSF54106">
    <property type="entry name" value="LysM domain"/>
    <property type="match status" value="1"/>
</dbReference>
<dbReference type="Gene3D" id="2.40.40.10">
    <property type="entry name" value="RlpA-like domain"/>
    <property type="match status" value="1"/>
</dbReference>
<dbReference type="PANTHER" id="PTHR39160:SF4">
    <property type="entry name" value="RESUSCITATION-PROMOTING FACTOR RPFB"/>
    <property type="match status" value="1"/>
</dbReference>
<dbReference type="InterPro" id="IPR018392">
    <property type="entry name" value="LysM"/>
</dbReference>
<dbReference type="CDD" id="cd14667">
    <property type="entry name" value="3D_containing_proteins"/>
    <property type="match status" value="1"/>
</dbReference>
<accession>A0ABT9C6J5</accession>
<evidence type="ECO:0000256" key="1">
    <source>
        <dbReference type="ARBA" id="ARBA00022729"/>
    </source>
</evidence>
<evidence type="ECO:0000259" key="3">
    <source>
        <dbReference type="PROSITE" id="PS51782"/>
    </source>
</evidence>
<dbReference type="PROSITE" id="PS51782">
    <property type="entry name" value="LYSM"/>
    <property type="match status" value="1"/>
</dbReference>
<dbReference type="SUPFAM" id="SSF50685">
    <property type="entry name" value="Barwin-like endoglucanases"/>
    <property type="match status" value="1"/>
</dbReference>
<evidence type="ECO:0000313" key="4">
    <source>
        <dbReference type="EMBL" id="MDO7904881.1"/>
    </source>
</evidence>
<dbReference type="PANTHER" id="PTHR39160">
    <property type="entry name" value="CELL WALL-BINDING PROTEIN YOCH"/>
    <property type="match status" value="1"/>
</dbReference>
<dbReference type="CDD" id="cd00118">
    <property type="entry name" value="LysM"/>
    <property type="match status" value="1"/>
</dbReference>
<reference evidence="4 5" key="1">
    <citation type="submission" date="2023-07" db="EMBL/GenBank/DDBJ databases">
        <title>Paenibacillus sp. JX-17 nov. isolated from soil.</title>
        <authorList>
            <person name="Wan Y."/>
            <person name="Liu B."/>
        </authorList>
    </citation>
    <scope>NUCLEOTIDE SEQUENCE [LARGE SCALE GENOMIC DNA]</scope>
    <source>
        <strain evidence="4 5">JX-17</strain>
    </source>
</reference>
<dbReference type="EMBL" id="JAUQTB010000001">
    <property type="protein sequence ID" value="MDO7904881.1"/>
    <property type="molecule type" value="Genomic_DNA"/>
</dbReference>
<feature type="domain" description="LysM" evidence="3">
    <location>
        <begin position="38"/>
        <end position="82"/>
    </location>
</feature>
<dbReference type="Proteomes" id="UP001240171">
    <property type="component" value="Unassembled WGS sequence"/>
</dbReference>
<organism evidence="4 5">
    <name type="scientific">Paenibacillus lacisoli</name>
    <dbReference type="NCBI Taxonomy" id="3064525"/>
    <lineage>
        <taxon>Bacteria</taxon>
        <taxon>Bacillati</taxon>
        <taxon>Bacillota</taxon>
        <taxon>Bacilli</taxon>
        <taxon>Bacillales</taxon>
        <taxon>Paenibacillaceae</taxon>
        <taxon>Paenibacillus</taxon>
    </lineage>
</organism>
<keyword evidence="5" id="KW-1185">Reference proteome</keyword>
<proteinExistence type="predicted"/>
<dbReference type="SMART" id="SM00257">
    <property type="entry name" value="LysM"/>
    <property type="match status" value="1"/>
</dbReference>
<dbReference type="RefSeq" id="WP_305022081.1">
    <property type="nucleotide sequence ID" value="NZ_JAUQTB010000001.1"/>
</dbReference>
<dbReference type="InterPro" id="IPR051933">
    <property type="entry name" value="Resuscitation_pf_RpfB"/>
</dbReference>
<dbReference type="InterPro" id="IPR036908">
    <property type="entry name" value="RlpA-like_sf"/>
</dbReference>
<keyword evidence="1 2" id="KW-0732">Signal</keyword>
<sequence>MTTTNMITTKKSTWQAKAAALLLGAALFLQTLPAHAEQVHVAKEGDTYYLLSQKYRVSVDKLTKANPGIPASNIYAGRKIVIPGAAAKSGTVNASAASSPVPLQPKSLLNVNSENKEVTAWGKSFNYSKTMNVTATAYSAANEENGWGAVDYFGNPLKLGTIAVDSSVIPLGTKVLVTGYSHPGLPKQAYVATASDKGSAIKGNRIDIFIPGSRSFVSQFGYQNVKLYVLNK</sequence>
<feature type="chain" id="PRO_5045370157" evidence="2">
    <location>
        <begin position="37"/>
        <end position="232"/>
    </location>
</feature>
<dbReference type="InterPro" id="IPR010611">
    <property type="entry name" value="3D_dom"/>
</dbReference>
<protein>
    <submittedName>
        <fullName evidence="4">3D domain-containing protein</fullName>
    </submittedName>
</protein>
<evidence type="ECO:0000256" key="2">
    <source>
        <dbReference type="SAM" id="SignalP"/>
    </source>
</evidence>
<comment type="caution">
    <text evidence="4">The sequence shown here is derived from an EMBL/GenBank/DDBJ whole genome shotgun (WGS) entry which is preliminary data.</text>
</comment>
<gene>
    <name evidence="4" type="ORF">Q5741_00470</name>
</gene>
<evidence type="ECO:0000313" key="5">
    <source>
        <dbReference type="Proteomes" id="UP001240171"/>
    </source>
</evidence>